<dbReference type="EMBL" id="JALJOQ010000081">
    <property type="protein sequence ID" value="KAK9800722.1"/>
    <property type="molecule type" value="Genomic_DNA"/>
</dbReference>
<sequence length="148" mass="16346">MTLEQDKQTSGSESPEALFRKELERRGLSGSSRDRDEDRPSSSAPPRQKDQGLASPKMSADQLEKPRALNSEGIEGLIPRLTELAKLGLTFFLAFGPLILVTLTLFGGLYSLFGDDFIHGGRTSRSIPYVDPQELLNEPTIDPTIPFR</sequence>
<comment type="caution">
    <text evidence="3">The sequence shown here is derived from an EMBL/GenBank/DDBJ whole genome shotgun (WGS) entry which is preliminary data.</text>
</comment>
<gene>
    <name evidence="3" type="ORF">WJX73_000309</name>
</gene>
<evidence type="ECO:0000313" key="4">
    <source>
        <dbReference type="Proteomes" id="UP001465755"/>
    </source>
</evidence>
<keyword evidence="2" id="KW-0812">Transmembrane</keyword>
<proteinExistence type="predicted"/>
<evidence type="ECO:0000256" key="2">
    <source>
        <dbReference type="SAM" id="Phobius"/>
    </source>
</evidence>
<feature type="transmembrane region" description="Helical" evidence="2">
    <location>
        <begin position="87"/>
        <end position="113"/>
    </location>
</feature>
<accession>A0AAW1NWS3</accession>
<dbReference type="Proteomes" id="UP001465755">
    <property type="component" value="Unassembled WGS sequence"/>
</dbReference>
<name>A0AAW1NWS3_9CHLO</name>
<dbReference type="PANTHER" id="PTHR35699:SF1">
    <property type="entry name" value="F2J10.10 PROTEIN"/>
    <property type="match status" value="1"/>
</dbReference>
<reference evidence="3 4" key="1">
    <citation type="journal article" date="2024" name="Nat. Commun.">
        <title>Phylogenomics reveals the evolutionary origins of lichenization in chlorophyte algae.</title>
        <authorList>
            <person name="Puginier C."/>
            <person name="Libourel C."/>
            <person name="Otte J."/>
            <person name="Skaloud P."/>
            <person name="Haon M."/>
            <person name="Grisel S."/>
            <person name="Petersen M."/>
            <person name="Berrin J.G."/>
            <person name="Delaux P.M."/>
            <person name="Dal Grande F."/>
            <person name="Keller J."/>
        </authorList>
    </citation>
    <scope>NUCLEOTIDE SEQUENCE [LARGE SCALE GENOMIC DNA]</scope>
    <source>
        <strain evidence="3 4">SAG 2036</strain>
    </source>
</reference>
<protein>
    <submittedName>
        <fullName evidence="3">Uncharacterized protein</fullName>
    </submittedName>
</protein>
<keyword evidence="2" id="KW-1133">Transmembrane helix</keyword>
<dbReference type="PANTHER" id="PTHR35699">
    <property type="entry name" value="F2J10.10 PROTEIN"/>
    <property type="match status" value="1"/>
</dbReference>
<keyword evidence="2" id="KW-0472">Membrane</keyword>
<feature type="region of interest" description="Disordered" evidence="1">
    <location>
        <begin position="1"/>
        <end position="72"/>
    </location>
</feature>
<evidence type="ECO:0000313" key="3">
    <source>
        <dbReference type="EMBL" id="KAK9800722.1"/>
    </source>
</evidence>
<evidence type="ECO:0000256" key="1">
    <source>
        <dbReference type="SAM" id="MobiDB-lite"/>
    </source>
</evidence>
<organism evidence="3 4">
    <name type="scientific">Symbiochloris irregularis</name>
    <dbReference type="NCBI Taxonomy" id="706552"/>
    <lineage>
        <taxon>Eukaryota</taxon>
        <taxon>Viridiplantae</taxon>
        <taxon>Chlorophyta</taxon>
        <taxon>core chlorophytes</taxon>
        <taxon>Trebouxiophyceae</taxon>
        <taxon>Trebouxiales</taxon>
        <taxon>Trebouxiaceae</taxon>
        <taxon>Symbiochloris</taxon>
    </lineage>
</organism>
<keyword evidence="4" id="KW-1185">Reference proteome</keyword>
<feature type="compositionally biased region" description="Basic and acidic residues" evidence="1">
    <location>
        <begin position="18"/>
        <end position="40"/>
    </location>
</feature>
<dbReference type="AlphaFoldDB" id="A0AAW1NWS3"/>